<comment type="caution">
    <text evidence="1">The sequence shown here is derived from an EMBL/GenBank/DDBJ whole genome shotgun (WGS) entry which is preliminary data.</text>
</comment>
<evidence type="ECO:0000313" key="1">
    <source>
        <dbReference type="EMBL" id="KAI4382709.1"/>
    </source>
</evidence>
<protein>
    <submittedName>
        <fullName evidence="1">Uncharacterized protein</fullName>
    </submittedName>
</protein>
<dbReference type="EMBL" id="CM042882">
    <property type="protein sequence ID" value="KAI4382709.1"/>
    <property type="molecule type" value="Genomic_DNA"/>
</dbReference>
<name>A0ACB9RUY0_9MYRT</name>
<reference evidence="2" key="1">
    <citation type="journal article" date="2023" name="Front. Plant Sci.">
        <title>Chromosomal-level genome assembly of Melastoma candidum provides insights into trichome evolution.</title>
        <authorList>
            <person name="Zhong Y."/>
            <person name="Wu W."/>
            <person name="Sun C."/>
            <person name="Zou P."/>
            <person name="Liu Y."/>
            <person name="Dai S."/>
            <person name="Zhou R."/>
        </authorList>
    </citation>
    <scope>NUCLEOTIDE SEQUENCE [LARGE SCALE GENOMIC DNA]</scope>
</reference>
<sequence>MGGDSYLFVASNHMFIAKIWRVGRNSSLLLGLLARRPGVALLPRPGASHQIWSQFLHSAFDGFQDDPFNSNSGSSASK</sequence>
<dbReference type="Proteomes" id="UP001057402">
    <property type="component" value="Chromosome 3"/>
</dbReference>
<accession>A0ACB9RUY0</accession>
<keyword evidence="2" id="KW-1185">Reference proteome</keyword>
<evidence type="ECO:0000313" key="2">
    <source>
        <dbReference type="Proteomes" id="UP001057402"/>
    </source>
</evidence>
<proteinExistence type="predicted"/>
<gene>
    <name evidence="1" type="ORF">MLD38_008637</name>
</gene>
<organism evidence="1 2">
    <name type="scientific">Melastoma candidum</name>
    <dbReference type="NCBI Taxonomy" id="119954"/>
    <lineage>
        <taxon>Eukaryota</taxon>
        <taxon>Viridiplantae</taxon>
        <taxon>Streptophyta</taxon>
        <taxon>Embryophyta</taxon>
        <taxon>Tracheophyta</taxon>
        <taxon>Spermatophyta</taxon>
        <taxon>Magnoliopsida</taxon>
        <taxon>eudicotyledons</taxon>
        <taxon>Gunneridae</taxon>
        <taxon>Pentapetalae</taxon>
        <taxon>rosids</taxon>
        <taxon>malvids</taxon>
        <taxon>Myrtales</taxon>
        <taxon>Melastomataceae</taxon>
        <taxon>Melastomatoideae</taxon>
        <taxon>Melastomateae</taxon>
        <taxon>Melastoma</taxon>
    </lineage>
</organism>